<dbReference type="EMBL" id="BAAAGS010000113">
    <property type="protein sequence ID" value="GAA0564636.1"/>
    <property type="molecule type" value="Genomic_DNA"/>
</dbReference>
<accession>A0ABP3PJD7</accession>
<dbReference type="InterPro" id="IPR036388">
    <property type="entry name" value="WH-like_DNA-bd_sf"/>
</dbReference>
<keyword evidence="3" id="KW-0238">DNA-binding</keyword>
<evidence type="ECO:0000256" key="1">
    <source>
        <dbReference type="ARBA" id="ARBA00009437"/>
    </source>
</evidence>
<dbReference type="SUPFAM" id="SSF46785">
    <property type="entry name" value="Winged helix' DNA-binding domain"/>
    <property type="match status" value="1"/>
</dbReference>
<reference evidence="7" key="1">
    <citation type="journal article" date="2019" name="Int. J. Syst. Evol. Microbiol.">
        <title>The Global Catalogue of Microorganisms (GCM) 10K type strain sequencing project: providing services to taxonomists for standard genome sequencing and annotation.</title>
        <authorList>
            <consortium name="The Broad Institute Genomics Platform"/>
            <consortium name="The Broad Institute Genome Sequencing Center for Infectious Disease"/>
            <person name="Wu L."/>
            <person name="Ma J."/>
        </authorList>
    </citation>
    <scope>NUCLEOTIDE SEQUENCE [LARGE SCALE GENOMIC DNA]</scope>
    <source>
        <strain evidence="7">JCM 10303</strain>
    </source>
</reference>
<dbReference type="SUPFAM" id="SSF53850">
    <property type="entry name" value="Periplasmic binding protein-like II"/>
    <property type="match status" value="1"/>
</dbReference>
<keyword evidence="4" id="KW-0804">Transcription</keyword>
<dbReference type="Pfam" id="PF03466">
    <property type="entry name" value="LysR_substrate"/>
    <property type="match status" value="1"/>
</dbReference>
<dbReference type="InterPro" id="IPR036390">
    <property type="entry name" value="WH_DNA-bd_sf"/>
</dbReference>
<proteinExistence type="inferred from homology"/>
<dbReference type="PANTHER" id="PTHR30346:SF29">
    <property type="entry name" value="LYSR SUBSTRATE-BINDING"/>
    <property type="match status" value="1"/>
</dbReference>
<dbReference type="Gene3D" id="3.40.190.10">
    <property type="entry name" value="Periplasmic binding protein-like II"/>
    <property type="match status" value="2"/>
</dbReference>
<dbReference type="RefSeq" id="WP_009951243.1">
    <property type="nucleotide sequence ID" value="NZ_BAAAGS010000113.1"/>
</dbReference>
<evidence type="ECO:0000256" key="4">
    <source>
        <dbReference type="ARBA" id="ARBA00023163"/>
    </source>
</evidence>
<evidence type="ECO:0000256" key="3">
    <source>
        <dbReference type="ARBA" id="ARBA00023125"/>
    </source>
</evidence>
<name>A0ABP3PJD7_SACER</name>
<dbReference type="InterPro" id="IPR000847">
    <property type="entry name" value="LysR_HTH_N"/>
</dbReference>
<evidence type="ECO:0000313" key="7">
    <source>
        <dbReference type="Proteomes" id="UP001500729"/>
    </source>
</evidence>
<protein>
    <submittedName>
        <fullName evidence="6">LysR family transcriptional regulator</fullName>
    </submittedName>
</protein>
<comment type="similarity">
    <text evidence="1">Belongs to the LysR transcriptional regulatory family.</text>
</comment>
<gene>
    <name evidence="6" type="ORF">GCM10009533_70730</name>
</gene>
<evidence type="ECO:0000259" key="5">
    <source>
        <dbReference type="PROSITE" id="PS50931"/>
    </source>
</evidence>
<evidence type="ECO:0000313" key="6">
    <source>
        <dbReference type="EMBL" id="GAA0564636.1"/>
    </source>
</evidence>
<comment type="caution">
    <text evidence="6">The sequence shown here is derived from an EMBL/GenBank/DDBJ whole genome shotgun (WGS) entry which is preliminary data.</text>
</comment>
<sequence>MTDMKNMHADRLKVVQLYYARAAADLGSFSRAAAALGVTQPALSHGIAALERTLGGPLFDRTTTGVTPTALANRVLPHLHAALGSLDALLTEARAATRADAEPLRLGVSPIIHPDLVGRAFEAARGRLPASPVVQEKDLAELRRELLARRLDLLLVPAVPDAGPVRRREVTSEPLHYLTDDSAAWSRDPVELSELSDRSMVMIGDACGLATMTRRLFADAGARLLPYPGEADNYRSVEDWARLGLGGALLPLSRFQAGARTRPVHRDGHPVTIHYEAQWLAETPRAAAIETLLDGLVAA</sequence>
<dbReference type="Gene3D" id="1.10.10.10">
    <property type="entry name" value="Winged helix-like DNA-binding domain superfamily/Winged helix DNA-binding domain"/>
    <property type="match status" value="1"/>
</dbReference>
<dbReference type="PRINTS" id="PR00039">
    <property type="entry name" value="HTHLYSR"/>
</dbReference>
<keyword evidence="7" id="KW-1185">Reference proteome</keyword>
<evidence type="ECO:0000256" key="2">
    <source>
        <dbReference type="ARBA" id="ARBA00023015"/>
    </source>
</evidence>
<organism evidence="6 7">
    <name type="scientific">Saccharopolyspora erythraea</name>
    <name type="common">Streptomyces erythraeus</name>
    <dbReference type="NCBI Taxonomy" id="1836"/>
    <lineage>
        <taxon>Bacteria</taxon>
        <taxon>Bacillati</taxon>
        <taxon>Actinomycetota</taxon>
        <taxon>Actinomycetes</taxon>
        <taxon>Pseudonocardiales</taxon>
        <taxon>Pseudonocardiaceae</taxon>
        <taxon>Saccharopolyspora</taxon>
    </lineage>
</organism>
<dbReference type="InterPro" id="IPR005119">
    <property type="entry name" value="LysR_subst-bd"/>
</dbReference>
<dbReference type="Proteomes" id="UP001500729">
    <property type="component" value="Unassembled WGS sequence"/>
</dbReference>
<keyword evidence="2" id="KW-0805">Transcription regulation</keyword>
<feature type="domain" description="HTH lysR-type" evidence="5">
    <location>
        <begin position="16"/>
        <end position="69"/>
    </location>
</feature>
<dbReference type="Pfam" id="PF00126">
    <property type="entry name" value="HTH_1"/>
    <property type="match status" value="1"/>
</dbReference>
<dbReference type="PROSITE" id="PS50931">
    <property type="entry name" value="HTH_LYSR"/>
    <property type="match status" value="1"/>
</dbReference>
<dbReference type="PANTHER" id="PTHR30346">
    <property type="entry name" value="TRANSCRIPTIONAL DUAL REGULATOR HCAR-RELATED"/>
    <property type="match status" value="1"/>
</dbReference>